<name>A0ABV9B420_9ACTN</name>
<comment type="caution">
    <text evidence="2">The sequence shown here is derived from an EMBL/GenBank/DDBJ whole genome shotgun (WGS) entry which is preliminary data.</text>
</comment>
<evidence type="ECO:0000313" key="3">
    <source>
        <dbReference type="Proteomes" id="UP001595839"/>
    </source>
</evidence>
<feature type="compositionally biased region" description="Polar residues" evidence="1">
    <location>
        <begin position="90"/>
        <end position="100"/>
    </location>
</feature>
<feature type="region of interest" description="Disordered" evidence="1">
    <location>
        <begin position="65"/>
        <end position="114"/>
    </location>
</feature>
<gene>
    <name evidence="2" type="ORF">ACFPIH_42560</name>
</gene>
<sequence length="114" mass="12070">MWFSDALATGFRHPTDLARLQTYRILFGTVLTLRFALTFGQGGWTRFAPTSLSTALMLVLPEPSWNGSTSKAPTPSAAPCSPRAASCSPETSAPTRTSGTAPARPTPGHSASWC</sequence>
<organism evidence="2 3">
    <name type="scientific">Streptomyces vulcanius</name>
    <dbReference type="NCBI Taxonomy" id="1441876"/>
    <lineage>
        <taxon>Bacteria</taxon>
        <taxon>Bacillati</taxon>
        <taxon>Actinomycetota</taxon>
        <taxon>Actinomycetes</taxon>
        <taxon>Kitasatosporales</taxon>
        <taxon>Streptomycetaceae</taxon>
        <taxon>Streptomyces</taxon>
    </lineage>
</organism>
<evidence type="ECO:0000313" key="2">
    <source>
        <dbReference type="EMBL" id="MFC4506056.1"/>
    </source>
</evidence>
<feature type="compositionally biased region" description="Low complexity" evidence="1">
    <location>
        <begin position="68"/>
        <end position="89"/>
    </location>
</feature>
<protein>
    <submittedName>
        <fullName evidence="2">Uncharacterized protein</fullName>
    </submittedName>
</protein>
<dbReference type="Proteomes" id="UP001595839">
    <property type="component" value="Unassembled WGS sequence"/>
</dbReference>
<dbReference type="RefSeq" id="WP_381183480.1">
    <property type="nucleotide sequence ID" value="NZ_JBHSFK010000039.1"/>
</dbReference>
<proteinExistence type="predicted"/>
<reference evidence="3" key="1">
    <citation type="journal article" date="2019" name="Int. J. Syst. Evol. Microbiol.">
        <title>The Global Catalogue of Microorganisms (GCM) 10K type strain sequencing project: providing services to taxonomists for standard genome sequencing and annotation.</title>
        <authorList>
            <consortium name="The Broad Institute Genomics Platform"/>
            <consortium name="The Broad Institute Genome Sequencing Center for Infectious Disease"/>
            <person name="Wu L."/>
            <person name="Ma J."/>
        </authorList>
    </citation>
    <scope>NUCLEOTIDE SEQUENCE [LARGE SCALE GENOMIC DNA]</scope>
    <source>
        <strain evidence="3">CGMCC 4.7177</strain>
    </source>
</reference>
<accession>A0ABV9B420</accession>
<dbReference type="EMBL" id="JBHSFK010000039">
    <property type="protein sequence ID" value="MFC4506056.1"/>
    <property type="molecule type" value="Genomic_DNA"/>
</dbReference>
<evidence type="ECO:0000256" key="1">
    <source>
        <dbReference type="SAM" id="MobiDB-lite"/>
    </source>
</evidence>
<keyword evidence="3" id="KW-1185">Reference proteome</keyword>